<reference evidence="4" key="1">
    <citation type="submission" date="2016-10" db="EMBL/GenBank/DDBJ databases">
        <authorList>
            <person name="Varghese N."/>
            <person name="Submissions S."/>
        </authorList>
    </citation>
    <scope>NUCLEOTIDE SEQUENCE [LARGE SCALE GENOMIC DNA]</scope>
    <source>
        <strain evidence="4">DSM 17453</strain>
    </source>
</reference>
<proteinExistence type="predicted"/>
<organism evidence="3 4">
    <name type="scientific">Chryseobacterium taichungense</name>
    <dbReference type="NCBI Taxonomy" id="295069"/>
    <lineage>
        <taxon>Bacteria</taxon>
        <taxon>Pseudomonadati</taxon>
        <taxon>Bacteroidota</taxon>
        <taxon>Flavobacteriia</taxon>
        <taxon>Flavobacteriales</taxon>
        <taxon>Weeksellaceae</taxon>
        <taxon>Chryseobacterium group</taxon>
        <taxon>Chryseobacterium</taxon>
    </lineage>
</organism>
<dbReference type="Pfam" id="PF03235">
    <property type="entry name" value="GmrSD_N"/>
    <property type="match status" value="1"/>
</dbReference>
<dbReference type="PANTHER" id="PTHR35149:SF1">
    <property type="entry name" value="DUF5655 DOMAIN-CONTAINING PROTEIN"/>
    <property type="match status" value="1"/>
</dbReference>
<dbReference type="PANTHER" id="PTHR35149">
    <property type="entry name" value="SLL5132 PROTEIN"/>
    <property type="match status" value="1"/>
</dbReference>
<gene>
    <name evidence="3" type="ORF">SAMN05421856_101593</name>
</gene>
<feature type="domain" description="GmrSD restriction endonucleases C-terminal" evidence="2">
    <location>
        <begin position="423"/>
        <end position="567"/>
    </location>
</feature>
<dbReference type="Pfam" id="PF07510">
    <property type="entry name" value="GmrSD_C"/>
    <property type="match status" value="1"/>
</dbReference>
<sequence>MEAGKRSVREIFNRGRNLEIPFFQRSYVWQEQQWKRFLEDMVMVSETKKIYFLGSVILKQQETTSDRDSRLTVIDGQQRLTTLNIFMKVLCLLTDSDSDFTETFKKQRDKQIILLHNHNDVSSFNSVVDLKELKEFTGVSDNDQILKAYKYFVENIQTDNVLEKLNFFDIIDNILFVGIDLNLGEDEQQIFDTINSLGVKLTTAELLKNYFFDRTEIDKYNLFWRDVFEQDDDTYTYWDREITAGRIRRTVIDLFFYSFLQIKIQEKKYKVNTHDKIEFSKVENLFESYKRFIKEYHLNKDEVVKEIKEYALIFKDNFEPEIINSELSDTYGIERINAIIFGLEQSTLIPYVLYVLKNVDNEIQKNELFQFLESYIMRRMIVKATTKNYNQLFTDRLINNEILSKDNLKSILSENDNKINYIPSDEDLSKGFNESILINYQAAGIIYMIESKIRNKSKHSTKLLGMNKYSLEHLMPKKWDNKWDKLKNKDDRDFRNFKLKTIGNLAIITQSLNASIREAQWSVKRKGNSKNKGLLHYSGGIETLAPYLEYDVWNEERIQERCDDLFEHGKKIWFLQ</sequence>
<feature type="domain" description="GmrSD restriction endonucleases N-terminal" evidence="1">
    <location>
        <begin position="9"/>
        <end position="212"/>
    </location>
</feature>
<keyword evidence="4" id="KW-1185">Reference proteome</keyword>
<dbReference type="Proteomes" id="UP000199450">
    <property type="component" value="Unassembled WGS sequence"/>
</dbReference>
<evidence type="ECO:0000313" key="4">
    <source>
        <dbReference type="Proteomes" id="UP000199450"/>
    </source>
</evidence>
<dbReference type="InterPro" id="IPR011089">
    <property type="entry name" value="GmrSD_C"/>
</dbReference>
<name>A0A1H7WAS5_9FLAO</name>
<evidence type="ECO:0000259" key="1">
    <source>
        <dbReference type="Pfam" id="PF03235"/>
    </source>
</evidence>
<evidence type="ECO:0000313" key="3">
    <source>
        <dbReference type="EMBL" id="SEM18179.1"/>
    </source>
</evidence>
<dbReference type="EMBL" id="FOBV01000001">
    <property type="protein sequence ID" value="SEM18179.1"/>
    <property type="molecule type" value="Genomic_DNA"/>
</dbReference>
<accession>A0A1H7WAS5</accession>
<dbReference type="InterPro" id="IPR004919">
    <property type="entry name" value="GmrSD_N"/>
</dbReference>
<dbReference type="AlphaFoldDB" id="A0A1H7WAS5"/>
<dbReference type="OrthoDB" id="9798761at2"/>
<dbReference type="STRING" id="295069.SAMN05421856_101593"/>
<evidence type="ECO:0000259" key="2">
    <source>
        <dbReference type="Pfam" id="PF07510"/>
    </source>
</evidence>
<dbReference type="RefSeq" id="WP_089998314.1">
    <property type="nucleotide sequence ID" value="NZ_FOBV01000001.1"/>
</dbReference>
<protein>
    <submittedName>
        <fullName evidence="3">Uncharacterized conserved protein, contains ParB-like and HNH nuclease domains</fullName>
    </submittedName>
</protein>